<organism evidence="3 4">
    <name type="scientific">Agromyces archimandritae</name>
    <dbReference type="NCBI Taxonomy" id="2781962"/>
    <lineage>
        <taxon>Bacteria</taxon>
        <taxon>Bacillati</taxon>
        <taxon>Actinomycetota</taxon>
        <taxon>Actinomycetes</taxon>
        <taxon>Micrococcales</taxon>
        <taxon>Microbacteriaceae</taxon>
        <taxon>Agromyces</taxon>
    </lineage>
</organism>
<dbReference type="PANTHER" id="PTHR37809">
    <property type="entry name" value="RIBOSOMAL PROTEIN S12 METHYLTHIOTRANSFERASE ACCESSORY FACTOR YCAO"/>
    <property type="match status" value="1"/>
</dbReference>
<dbReference type="Gene3D" id="3.30.40.250">
    <property type="match status" value="1"/>
</dbReference>
<keyword evidence="4" id="KW-1185">Reference proteome</keyword>
<dbReference type="AlphaFoldDB" id="A0A975FL34"/>
<dbReference type="Gene3D" id="3.30.160.660">
    <property type="match status" value="1"/>
</dbReference>
<dbReference type="InterPro" id="IPR003776">
    <property type="entry name" value="YcaO-like_dom"/>
</dbReference>
<dbReference type="Gene3D" id="3.30.1330.230">
    <property type="match status" value="1"/>
</dbReference>
<accession>A0A975FL34</accession>
<feature type="domain" description="YcaO" evidence="2">
    <location>
        <begin position="217"/>
        <end position="588"/>
    </location>
</feature>
<evidence type="ECO:0000313" key="4">
    <source>
        <dbReference type="Proteomes" id="UP000671914"/>
    </source>
</evidence>
<evidence type="ECO:0000313" key="3">
    <source>
        <dbReference type="EMBL" id="QTX04075.1"/>
    </source>
</evidence>
<feature type="region of interest" description="Disordered" evidence="1">
    <location>
        <begin position="569"/>
        <end position="588"/>
    </location>
</feature>
<dbReference type="EMBL" id="CP071696">
    <property type="protein sequence ID" value="QTX04075.1"/>
    <property type="molecule type" value="Genomic_DNA"/>
</dbReference>
<reference evidence="3" key="1">
    <citation type="submission" date="2021-03" db="EMBL/GenBank/DDBJ databases">
        <title>Agromyces archimandritus sp. nov., isolated from the cockroach Archimandrita tessellata.</title>
        <authorList>
            <person name="Guzman J."/>
            <person name="Ortuzar M."/>
            <person name="Poehlein A."/>
            <person name="Daniel R."/>
            <person name="Trujillo M."/>
            <person name="Vilcinskas A."/>
        </authorList>
    </citation>
    <scope>NUCLEOTIDE SEQUENCE</scope>
    <source>
        <strain evidence="3">G127AT</strain>
    </source>
</reference>
<name>A0A975FL34_9MICO</name>
<dbReference type="KEGG" id="aarc:G127AT_12340"/>
<evidence type="ECO:0000259" key="2">
    <source>
        <dbReference type="PROSITE" id="PS51664"/>
    </source>
</evidence>
<dbReference type="PANTHER" id="PTHR37809:SF1">
    <property type="entry name" value="RIBOSOMAL PROTEIN S12 METHYLTHIOTRANSFERASE ACCESSORY FACTOR YCAO"/>
    <property type="match status" value="1"/>
</dbReference>
<protein>
    <submittedName>
        <fullName evidence="3">YcaO-like family protein</fullName>
    </submittedName>
</protein>
<feature type="region of interest" description="Disordered" evidence="1">
    <location>
        <begin position="1"/>
        <end position="43"/>
    </location>
</feature>
<sequence>MTGGDRHHLEHRHHQHDPRRPDPDRPDPDRPDPRRHDPHRHRPRRLLGDRYLVIADADVCTDCALARMRDMDDFQLRSRHREAVDVGARHPFLAALADAAAALPLPGPLAVDRRTLATERVDFVCLEHCERAAAEAAAEATTDAAAAPPQPGAPGAYRSRPLAASFAAGHRERDLANPVAGPLSAGIDIDLASHITAKSSGFFMKTGPYGQYTRPWGGHRSRTIDATRLGLLEGIERLGAASPAPAAMLDEPPAGARRVGLDAFGVPGDGWLLPAPEVRTWTPGVALRNGEAVALPTRLVAYDAELTDAPFVQESSNGCAVGGTDREAQLFGLLELIERDAFLIAWYGGVPLPEIELASVRDAETRWFLRRAELCGQRIRCFDASETGIGIPTVIAVCESPTGSACVGAGAHPDPERAMAAAVVEVASDYQVVDLRLRQRRDEIERMLADFTAVRAMEDHADLFAHPAARPYLGVWLDSAGRPAERRPLAALARHPHPGRHVDDDLAAVLDAIDAAGFEAFAVDAATSLSRRHGIACWKTVVPGLLPIDFGWPKQRALAMPRLLDRARAAGGARGDPEPLHLVPHPFP</sequence>
<dbReference type="RefSeq" id="WP_210897310.1">
    <property type="nucleotide sequence ID" value="NZ_CP071696.1"/>
</dbReference>
<evidence type="ECO:0000256" key="1">
    <source>
        <dbReference type="SAM" id="MobiDB-lite"/>
    </source>
</evidence>
<dbReference type="PROSITE" id="PS51664">
    <property type="entry name" value="YCAO"/>
    <property type="match status" value="1"/>
</dbReference>
<dbReference type="Pfam" id="PF02624">
    <property type="entry name" value="YcaO"/>
    <property type="match status" value="1"/>
</dbReference>
<proteinExistence type="predicted"/>
<feature type="compositionally biased region" description="Basic and acidic residues" evidence="1">
    <location>
        <begin position="18"/>
        <end position="35"/>
    </location>
</feature>
<gene>
    <name evidence="3" type="ORF">G127AT_12340</name>
</gene>
<dbReference type="Proteomes" id="UP000671914">
    <property type="component" value="Chromosome"/>
</dbReference>